<dbReference type="AlphaFoldDB" id="A0A2M9CZU2"/>
<evidence type="ECO:0000313" key="4">
    <source>
        <dbReference type="Proteomes" id="UP000231693"/>
    </source>
</evidence>
<dbReference type="PROSITE" id="PS50943">
    <property type="entry name" value="HTH_CROC1"/>
    <property type="match status" value="1"/>
</dbReference>
<dbReference type="GO" id="GO:0003677">
    <property type="term" value="F:DNA binding"/>
    <property type="evidence" value="ECO:0007669"/>
    <property type="project" value="InterPro"/>
</dbReference>
<reference evidence="3 4" key="1">
    <citation type="submission" date="2017-11" db="EMBL/GenBank/DDBJ databases">
        <title>Genomic Encyclopedia of Archaeal and Bacterial Type Strains, Phase II (KMG-II): From Individual Species to Whole Genera.</title>
        <authorList>
            <person name="Goeker M."/>
        </authorList>
    </citation>
    <scope>NUCLEOTIDE SEQUENCE [LARGE SCALE GENOMIC DNA]</scope>
    <source>
        <strain evidence="3 4">DSM 25478</strain>
    </source>
</reference>
<proteinExistence type="predicted"/>
<dbReference type="Pfam" id="PF01381">
    <property type="entry name" value="HTH_3"/>
    <property type="match status" value="1"/>
</dbReference>
<evidence type="ECO:0000313" key="3">
    <source>
        <dbReference type="EMBL" id="PJJ77461.1"/>
    </source>
</evidence>
<feature type="region of interest" description="Disordered" evidence="1">
    <location>
        <begin position="73"/>
        <end position="112"/>
    </location>
</feature>
<keyword evidence="4" id="KW-1185">Reference proteome</keyword>
<feature type="compositionally biased region" description="Acidic residues" evidence="1">
    <location>
        <begin position="103"/>
        <end position="112"/>
    </location>
</feature>
<feature type="domain" description="HTH cro/C1-type" evidence="2">
    <location>
        <begin position="22"/>
        <end position="64"/>
    </location>
</feature>
<dbReference type="InterPro" id="IPR001387">
    <property type="entry name" value="Cro/C1-type_HTH"/>
</dbReference>
<dbReference type="CDD" id="cd00093">
    <property type="entry name" value="HTH_XRE"/>
    <property type="match status" value="1"/>
</dbReference>
<dbReference type="Proteomes" id="UP000231693">
    <property type="component" value="Unassembled WGS sequence"/>
</dbReference>
<evidence type="ECO:0000259" key="2">
    <source>
        <dbReference type="PROSITE" id="PS50943"/>
    </source>
</evidence>
<dbReference type="SUPFAM" id="SSF47413">
    <property type="entry name" value="lambda repressor-like DNA-binding domains"/>
    <property type="match status" value="1"/>
</dbReference>
<evidence type="ECO:0000256" key="1">
    <source>
        <dbReference type="SAM" id="MobiDB-lite"/>
    </source>
</evidence>
<dbReference type="InterPro" id="IPR010982">
    <property type="entry name" value="Lambda_DNA-bd_dom_sf"/>
</dbReference>
<organism evidence="3 4">
    <name type="scientific">Sediminihabitans luteus</name>
    <dbReference type="NCBI Taxonomy" id="1138585"/>
    <lineage>
        <taxon>Bacteria</taxon>
        <taxon>Bacillati</taxon>
        <taxon>Actinomycetota</taxon>
        <taxon>Actinomycetes</taxon>
        <taxon>Micrococcales</taxon>
        <taxon>Cellulomonadaceae</taxon>
        <taxon>Sediminihabitans</taxon>
    </lineage>
</organism>
<comment type="caution">
    <text evidence="3">The sequence shown here is derived from an EMBL/GenBank/DDBJ whole genome shotgun (WGS) entry which is preliminary data.</text>
</comment>
<sequence>MGQLWDIVQAHIDSAPYPPSERQVAARLGISPTALAKWREPKRLPDVENLRSLARLAGVPYRSVLGAALADTGYEEREQDQTDYSLAARAGTSRKAQERAAWDDDVETGGGA</sequence>
<protein>
    <submittedName>
        <fullName evidence="3">Helix-turn-helix protein</fullName>
    </submittedName>
</protein>
<name>A0A2M9CZU2_9CELL</name>
<gene>
    <name evidence="3" type="ORF">CLV28_0680</name>
</gene>
<dbReference type="Gene3D" id="1.10.260.40">
    <property type="entry name" value="lambda repressor-like DNA-binding domains"/>
    <property type="match status" value="1"/>
</dbReference>
<dbReference type="EMBL" id="PGFE01000001">
    <property type="protein sequence ID" value="PJJ77461.1"/>
    <property type="molecule type" value="Genomic_DNA"/>
</dbReference>
<accession>A0A2M9CZU2</accession>